<dbReference type="RefSeq" id="WP_386757329.1">
    <property type="nucleotide sequence ID" value="NZ_JBHRXK010000001.1"/>
</dbReference>
<keyword evidence="2" id="KW-1185">Reference proteome</keyword>
<proteinExistence type="predicted"/>
<organism evidence="1 2">
    <name type="scientific">Lysobacter cavernae</name>
    <dbReference type="NCBI Taxonomy" id="1685901"/>
    <lineage>
        <taxon>Bacteria</taxon>
        <taxon>Pseudomonadati</taxon>
        <taxon>Pseudomonadota</taxon>
        <taxon>Gammaproteobacteria</taxon>
        <taxon>Lysobacterales</taxon>
        <taxon>Lysobacteraceae</taxon>
        <taxon>Lysobacter</taxon>
    </lineage>
</organism>
<dbReference type="EMBL" id="JBHRXK010000001">
    <property type="protein sequence ID" value="MFC3549952.1"/>
    <property type="molecule type" value="Genomic_DNA"/>
</dbReference>
<dbReference type="Proteomes" id="UP001595740">
    <property type="component" value="Unassembled WGS sequence"/>
</dbReference>
<accession>A0ABV7RMU0</accession>
<protein>
    <submittedName>
        <fullName evidence="1">Uncharacterized protein</fullName>
    </submittedName>
</protein>
<reference evidence="2" key="1">
    <citation type="journal article" date="2019" name="Int. J. Syst. Evol. Microbiol.">
        <title>The Global Catalogue of Microorganisms (GCM) 10K type strain sequencing project: providing services to taxonomists for standard genome sequencing and annotation.</title>
        <authorList>
            <consortium name="The Broad Institute Genomics Platform"/>
            <consortium name="The Broad Institute Genome Sequencing Center for Infectious Disease"/>
            <person name="Wu L."/>
            <person name="Ma J."/>
        </authorList>
    </citation>
    <scope>NUCLEOTIDE SEQUENCE [LARGE SCALE GENOMIC DNA]</scope>
    <source>
        <strain evidence="2">KCTC 42875</strain>
    </source>
</reference>
<name>A0ABV7RMU0_9GAMM</name>
<gene>
    <name evidence="1" type="ORF">ACFOLC_02880</name>
</gene>
<sequence>MAPVVVMTLCFGLIGCASSSSSTKPSDGDGDSCSKLMRKGNQVYIDIGYAGDGRPSATPDKCKVKPGTQITWRNPGGDLRPFEIVFPGETPAATVDRRGLTAQMRDGRYKVVITAGNKTGTYKYGITANGISVDPEIIIH</sequence>
<evidence type="ECO:0000313" key="1">
    <source>
        <dbReference type="EMBL" id="MFC3549952.1"/>
    </source>
</evidence>
<evidence type="ECO:0000313" key="2">
    <source>
        <dbReference type="Proteomes" id="UP001595740"/>
    </source>
</evidence>
<comment type="caution">
    <text evidence="1">The sequence shown here is derived from an EMBL/GenBank/DDBJ whole genome shotgun (WGS) entry which is preliminary data.</text>
</comment>